<dbReference type="SUPFAM" id="SSF54897">
    <property type="entry name" value="Protease propeptides/inhibitors"/>
    <property type="match status" value="1"/>
</dbReference>
<dbReference type="GO" id="GO:0006508">
    <property type="term" value="P:proteolysis"/>
    <property type="evidence" value="ECO:0007669"/>
    <property type="project" value="UniProtKB-KW"/>
</dbReference>
<sequence>MLGVTVLLSRSPESQAAFTKMLADQQDPQSANYHHWLTPQQVGELYGPTQHDVDAVTSWLSGQGMAVSDVTPSRIFVHVSAPASVVGNAFGTSFRYFAINGVRRFSTVSDPAIPAAFAAVIGSISGLSETSLRPMSRMQSMPMPGASNEAGSGPSPEFTAPSGLHYVTPGDFSIIFDAQPSYNAGFTGAGQKVAIIGRSRVVATDISEFETNTALASNVPNTIIPTNGVDPGITGTGDQGEATLDVDRVIGTAPGVQADLVVSGTAGGFDGIYVAAQYEVQTLRDPVMNISFGSCEVYAGPSNVTLWDTLFAQAASEGISVFVSSADSGAATCDPQFSTPPAYQFQSVNYICVSSYATCVGATEFADTANPAQYWTTANGTGMVSAVGYIPEGAWNEPTETNSTGATIYVAASGGGGASIYVPKPAWQTGTGVPADGARDVPDMSFPGAGHDGYYACFALGGGDCAKGYFEYFSGTSAAAPTMAAVTALLNQKTGVSQGNLNPLLYRVAAATPNAFHDATQASSGVANCSTAVPSMCNNSTPSPTGLAGGLAGFGLTTGYDQATGLGSLDITNFLNAAATPASTLTATTMVVTESFPVIASGKTVSFTATLSGTGVSSATGTVQFYADGNALGSPVAVSSGVAMTPFLPFTASGRFLITAVYSGDGSFASTTAPGIQLTVTGITPSVSITAGTATIPIGGGTTFTATVVQAAGAPVPTGIVRFLVTTSTTSTYVATAPLSGGTATSPVIGFSASGSETVRAVYLGDSIYSSGSSFPLPLTVQKIQSVAQLATPSGAIGMGGYAAFTTTVTSLPYNGADPVPTGTVQLFSNGVALGAPFGLPSATVPSVMVTSLAQQFSVAGTDMITAVYSGDASWAGSTSAAVTLTVLTTPPSITVTPASPSISVSAGATTNNTAGLTVQGVNGFLGGVNLTCAVSYNGTATISFPPTCSLSSTSVSLSGSAGTSVTVTVGTTLPHRAQAHTSSAGLWRVGGGLPGALAGTVLGAFCLAFVPRRRRLMSLLSMLLVTGVLSGCGGSTVPVTSTPTATPVGTTTGSYTVTVTATTTVAGIAAPSPATIALTVN</sequence>
<feature type="region of interest" description="Disordered" evidence="8">
    <location>
        <begin position="138"/>
        <end position="162"/>
    </location>
</feature>
<keyword evidence="3" id="KW-0479">Metal-binding</keyword>
<evidence type="ECO:0000259" key="10">
    <source>
        <dbReference type="PROSITE" id="PS51695"/>
    </source>
</evidence>
<evidence type="ECO:0000256" key="7">
    <source>
        <dbReference type="ARBA" id="ARBA00023145"/>
    </source>
</evidence>
<keyword evidence="7" id="KW-0865">Zymogen</keyword>
<keyword evidence="9" id="KW-1133">Transmembrane helix</keyword>
<keyword evidence="12" id="KW-1185">Reference proteome</keyword>
<dbReference type="Proteomes" id="UP000289437">
    <property type="component" value="Unassembled WGS sequence"/>
</dbReference>
<feature type="domain" description="Peptidase S53" evidence="10">
    <location>
        <begin position="166"/>
        <end position="581"/>
    </location>
</feature>
<evidence type="ECO:0000256" key="5">
    <source>
        <dbReference type="ARBA" id="ARBA00022825"/>
    </source>
</evidence>
<keyword evidence="4" id="KW-0378">Hydrolase</keyword>
<dbReference type="InterPro" id="IPR050819">
    <property type="entry name" value="Tripeptidyl-peptidase_I"/>
</dbReference>
<evidence type="ECO:0000256" key="4">
    <source>
        <dbReference type="ARBA" id="ARBA00022801"/>
    </source>
</evidence>
<keyword evidence="6" id="KW-0106">Calcium</keyword>
<keyword evidence="5" id="KW-0720">Serine protease</keyword>
<keyword evidence="9" id="KW-0472">Membrane</keyword>
<dbReference type="InterPro" id="IPR030400">
    <property type="entry name" value="Sedolisin_dom"/>
</dbReference>
<dbReference type="PANTHER" id="PTHR14218">
    <property type="entry name" value="PROTEASE S8 TRIPEPTIDYL PEPTIDASE I CLN2"/>
    <property type="match status" value="1"/>
</dbReference>
<proteinExistence type="predicted"/>
<dbReference type="PROSITE" id="PS51695">
    <property type="entry name" value="SEDOLISIN"/>
    <property type="match status" value="1"/>
</dbReference>
<evidence type="ECO:0000256" key="3">
    <source>
        <dbReference type="ARBA" id="ARBA00022723"/>
    </source>
</evidence>
<dbReference type="GO" id="GO:0008240">
    <property type="term" value="F:tripeptidyl-peptidase activity"/>
    <property type="evidence" value="ECO:0007669"/>
    <property type="project" value="TreeGrafter"/>
</dbReference>
<dbReference type="CDD" id="cd04056">
    <property type="entry name" value="Peptidases_S53"/>
    <property type="match status" value="1"/>
</dbReference>
<dbReference type="PANTHER" id="PTHR14218:SF15">
    <property type="entry name" value="TRIPEPTIDYL-PEPTIDASE 1"/>
    <property type="match status" value="1"/>
</dbReference>
<dbReference type="InterPro" id="IPR015366">
    <property type="entry name" value="S53_propep"/>
</dbReference>
<dbReference type="InterPro" id="IPR013783">
    <property type="entry name" value="Ig-like_fold"/>
</dbReference>
<dbReference type="Gene3D" id="3.40.50.200">
    <property type="entry name" value="Peptidase S8/S53 domain"/>
    <property type="match status" value="1"/>
</dbReference>
<dbReference type="InterPro" id="IPR023828">
    <property type="entry name" value="Peptidase_S8_Ser-AS"/>
</dbReference>
<dbReference type="GO" id="GO:0046872">
    <property type="term" value="F:metal ion binding"/>
    <property type="evidence" value="ECO:0007669"/>
    <property type="project" value="UniProtKB-KW"/>
</dbReference>
<keyword evidence="9" id="KW-0812">Transmembrane</keyword>
<feature type="transmembrane region" description="Helical" evidence="9">
    <location>
        <begin position="987"/>
        <end position="1011"/>
    </location>
</feature>
<evidence type="ECO:0000256" key="2">
    <source>
        <dbReference type="ARBA" id="ARBA00022670"/>
    </source>
</evidence>
<keyword evidence="2 11" id="KW-0645">Protease</keyword>
<evidence type="ECO:0000256" key="8">
    <source>
        <dbReference type="SAM" id="MobiDB-lite"/>
    </source>
</evidence>
<evidence type="ECO:0000256" key="9">
    <source>
        <dbReference type="SAM" id="Phobius"/>
    </source>
</evidence>
<reference evidence="11 12" key="1">
    <citation type="submission" date="2018-11" db="EMBL/GenBank/DDBJ databases">
        <authorList>
            <person name="Mardanov A.V."/>
            <person name="Ravin N.V."/>
            <person name="Dedysh S.N."/>
        </authorList>
    </citation>
    <scope>NUCLEOTIDE SEQUENCE [LARGE SCALE GENOMIC DNA]</scope>
    <source>
        <strain evidence="11 12">AF10</strain>
    </source>
</reference>
<evidence type="ECO:0000313" key="12">
    <source>
        <dbReference type="Proteomes" id="UP000289437"/>
    </source>
</evidence>
<dbReference type="SUPFAM" id="SSF52743">
    <property type="entry name" value="Subtilisin-like"/>
    <property type="match status" value="1"/>
</dbReference>
<evidence type="ECO:0000256" key="1">
    <source>
        <dbReference type="ARBA" id="ARBA00001913"/>
    </source>
</evidence>
<dbReference type="InterPro" id="IPR032109">
    <property type="entry name" value="Big_3_5"/>
</dbReference>
<reference evidence="12" key="2">
    <citation type="submission" date="2019-02" db="EMBL/GenBank/DDBJ databases">
        <title>Granulicella sibirica sp. nov., a psychrotolerant acidobacterium isolated from an organic soil layer in forested tundra, West Siberia.</title>
        <authorList>
            <person name="Oshkin I.Y."/>
            <person name="Kulichevskaya I.S."/>
            <person name="Rijpstra W.I.C."/>
            <person name="Sinninghe Damste J.S."/>
            <person name="Rakitin A.L."/>
            <person name="Ravin N.V."/>
            <person name="Dedysh S.N."/>
        </authorList>
    </citation>
    <scope>NUCLEOTIDE SEQUENCE [LARGE SCALE GENOMIC DNA]</scope>
    <source>
        <strain evidence="12">AF10</strain>
    </source>
</reference>
<dbReference type="EMBL" id="RDSM01000002">
    <property type="protein sequence ID" value="RXH55970.1"/>
    <property type="molecule type" value="Genomic_DNA"/>
</dbReference>
<evidence type="ECO:0000313" key="11">
    <source>
        <dbReference type="EMBL" id="RXH55970.1"/>
    </source>
</evidence>
<protein>
    <submittedName>
        <fullName evidence="11">Putative periplasmic aspartyl protease</fullName>
    </submittedName>
</protein>
<accession>A0A4Q0T0V4</accession>
<organism evidence="11 12">
    <name type="scientific">Granulicella sibirica</name>
    <dbReference type="NCBI Taxonomy" id="2479048"/>
    <lineage>
        <taxon>Bacteria</taxon>
        <taxon>Pseudomonadati</taxon>
        <taxon>Acidobacteriota</taxon>
        <taxon>Terriglobia</taxon>
        <taxon>Terriglobales</taxon>
        <taxon>Acidobacteriaceae</taxon>
        <taxon>Granulicella</taxon>
    </lineage>
</organism>
<dbReference type="GO" id="GO:0004252">
    <property type="term" value="F:serine-type endopeptidase activity"/>
    <property type="evidence" value="ECO:0007669"/>
    <property type="project" value="InterPro"/>
</dbReference>
<gene>
    <name evidence="11" type="ORF">GRAN_2827</name>
</gene>
<dbReference type="SMART" id="SM00944">
    <property type="entry name" value="Pro-kuma_activ"/>
    <property type="match status" value="1"/>
</dbReference>
<dbReference type="InterPro" id="IPR036852">
    <property type="entry name" value="Peptidase_S8/S53_dom_sf"/>
</dbReference>
<comment type="caution">
    <text evidence="11">The sequence shown here is derived from an EMBL/GenBank/DDBJ whole genome shotgun (WGS) entry which is preliminary data.</text>
</comment>
<dbReference type="Pfam" id="PF09286">
    <property type="entry name" value="Pro-kuma_activ"/>
    <property type="match status" value="1"/>
</dbReference>
<comment type="cofactor">
    <cofactor evidence="1">
        <name>Ca(2+)</name>
        <dbReference type="ChEBI" id="CHEBI:29108"/>
    </cofactor>
</comment>
<dbReference type="CDD" id="cd11377">
    <property type="entry name" value="Pro-peptidase_S53"/>
    <property type="match status" value="1"/>
</dbReference>
<dbReference type="Pfam" id="PF16640">
    <property type="entry name" value="Big_3_5"/>
    <property type="match status" value="3"/>
</dbReference>
<evidence type="ECO:0000256" key="6">
    <source>
        <dbReference type="ARBA" id="ARBA00022837"/>
    </source>
</evidence>
<dbReference type="Gene3D" id="2.60.40.10">
    <property type="entry name" value="Immunoglobulins"/>
    <property type="match status" value="3"/>
</dbReference>
<dbReference type="AlphaFoldDB" id="A0A4Q0T0V4"/>
<dbReference type="PROSITE" id="PS00138">
    <property type="entry name" value="SUBTILASE_SER"/>
    <property type="match status" value="1"/>
</dbReference>
<name>A0A4Q0T0V4_9BACT</name>